<reference evidence="2 3" key="1">
    <citation type="submission" date="2017-05" db="EMBL/GenBank/DDBJ databases">
        <title>Full genome sequence of Pseudorhodoplanes sinuspersici.</title>
        <authorList>
            <person name="Dastgheib S.M.M."/>
            <person name="Shavandi M."/>
            <person name="Tirandaz H."/>
        </authorList>
    </citation>
    <scope>NUCLEOTIDE SEQUENCE [LARGE SCALE GENOMIC DNA]</scope>
    <source>
        <strain evidence="2 3">RIPI110</strain>
    </source>
</reference>
<evidence type="ECO:0000313" key="3">
    <source>
        <dbReference type="Proteomes" id="UP000194137"/>
    </source>
</evidence>
<keyword evidence="1" id="KW-0175">Coiled coil</keyword>
<dbReference type="Proteomes" id="UP000194137">
    <property type="component" value="Chromosome"/>
</dbReference>
<evidence type="ECO:0008006" key="4">
    <source>
        <dbReference type="Google" id="ProtNLM"/>
    </source>
</evidence>
<accession>A0A1W6ZWJ5</accession>
<sequence>MVSHLRLDLRGLARPALWGSAAVASLLVVAFATQTATGKNRLATAYSTITGASEVAALEREQKSAQREHVLQVETRNLTETMRNLSADRDQLLARMAVLERNYEDVVTGSIGRLTHPPQSSTEQLFPIAPSTELAPVIPPPQPIATIPVDRDGAAAPQTELADTTSARTDFGVDLGGAPTLASIRTAWNQIRRNHASLLDGLRPVIGVRDGKGGQVDLRLIAGPIANAATAAKLCASLAASNQPCQPATFDGQRLALR</sequence>
<feature type="coiled-coil region" evidence="1">
    <location>
        <begin position="75"/>
        <end position="102"/>
    </location>
</feature>
<name>A0A1W6ZWJ5_9HYPH</name>
<gene>
    <name evidence="2" type="ORF">CAK95_23625</name>
</gene>
<organism evidence="2 3">
    <name type="scientific">Pseudorhodoplanes sinuspersici</name>
    <dbReference type="NCBI Taxonomy" id="1235591"/>
    <lineage>
        <taxon>Bacteria</taxon>
        <taxon>Pseudomonadati</taxon>
        <taxon>Pseudomonadota</taxon>
        <taxon>Alphaproteobacteria</taxon>
        <taxon>Hyphomicrobiales</taxon>
        <taxon>Pseudorhodoplanes</taxon>
    </lineage>
</organism>
<evidence type="ECO:0000313" key="2">
    <source>
        <dbReference type="EMBL" id="ARQ01752.1"/>
    </source>
</evidence>
<evidence type="ECO:0000256" key="1">
    <source>
        <dbReference type="SAM" id="Coils"/>
    </source>
</evidence>
<dbReference type="AlphaFoldDB" id="A0A1W6ZWJ5"/>
<protein>
    <recommendedName>
        <fullName evidence="4">SPOR domain-containing protein</fullName>
    </recommendedName>
</protein>
<dbReference type="EMBL" id="CP021112">
    <property type="protein sequence ID" value="ARQ01752.1"/>
    <property type="molecule type" value="Genomic_DNA"/>
</dbReference>
<dbReference type="KEGG" id="psin:CAK95_23625"/>
<keyword evidence="3" id="KW-1185">Reference proteome</keyword>
<proteinExistence type="predicted"/>
<dbReference type="STRING" id="1235591.CAK95_23625"/>